<accession>A0A1I2INB1</accession>
<evidence type="ECO:0000313" key="2">
    <source>
        <dbReference type="EMBL" id="SFF43098.1"/>
    </source>
</evidence>
<reference evidence="3" key="1">
    <citation type="submission" date="2016-10" db="EMBL/GenBank/DDBJ databases">
        <authorList>
            <person name="Varghese N."/>
            <person name="Submissions S."/>
        </authorList>
    </citation>
    <scope>NUCLEOTIDE SEQUENCE [LARGE SCALE GENOMIC DNA]</scope>
    <source>
        <strain evidence="3">ATCC 25963</strain>
    </source>
</reference>
<keyword evidence="3" id="KW-1185">Reference proteome</keyword>
<evidence type="ECO:0000256" key="1">
    <source>
        <dbReference type="SAM" id="MobiDB-lite"/>
    </source>
</evidence>
<feature type="compositionally biased region" description="Pro residues" evidence="1">
    <location>
        <begin position="92"/>
        <end position="110"/>
    </location>
</feature>
<dbReference type="EMBL" id="FOMX01000071">
    <property type="protein sequence ID" value="SFF43098.1"/>
    <property type="molecule type" value="Genomic_DNA"/>
</dbReference>
<protein>
    <submittedName>
        <fullName evidence="2">Uncharacterized protein</fullName>
    </submittedName>
</protein>
<evidence type="ECO:0000313" key="3">
    <source>
        <dbReference type="Proteomes" id="UP000199400"/>
    </source>
</evidence>
<feature type="compositionally biased region" description="Pro residues" evidence="1">
    <location>
        <begin position="55"/>
        <end position="74"/>
    </location>
</feature>
<feature type="region of interest" description="Disordered" evidence="1">
    <location>
        <begin position="35"/>
        <end position="110"/>
    </location>
</feature>
<gene>
    <name evidence="2" type="ORF">SAMN02745121_08823</name>
</gene>
<dbReference type="Proteomes" id="UP000199400">
    <property type="component" value="Unassembled WGS sequence"/>
</dbReference>
<dbReference type="AlphaFoldDB" id="A0A1I2INB1"/>
<organism evidence="2 3">
    <name type="scientific">Nannocystis exedens</name>
    <dbReference type="NCBI Taxonomy" id="54"/>
    <lineage>
        <taxon>Bacteria</taxon>
        <taxon>Pseudomonadati</taxon>
        <taxon>Myxococcota</taxon>
        <taxon>Polyangia</taxon>
        <taxon>Nannocystales</taxon>
        <taxon>Nannocystaceae</taxon>
        <taxon>Nannocystis</taxon>
    </lineage>
</organism>
<sequence>MSMPPESRSSAPPSGRARFAASWTAAWLSLAPVALSGCTGGAPAAKTGEKEAAPKQPPPPQTPENQPYAPPPPDVKLQPDPTAKPEPRPEPQPKTPDPQPEPRPHLPPPT</sequence>
<dbReference type="RefSeq" id="WP_096332640.1">
    <property type="nucleotide sequence ID" value="NZ_FOMX01000071.1"/>
</dbReference>
<proteinExistence type="predicted"/>
<dbReference type="STRING" id="54.SAMN02745121_08823"/>
<name>A0A1I2INB1_9BACT</name>